<feature type="compositionally biased region" description="Acidic residues" evidence="1">
    <location>
        <begin position="58"/>
        <end position="71"/>
    </location>
</feature>
<reference evidence="3" key="1">
    <citation type="submission" date="2025-08" db="UniProtKB">
        <authorList>
            <consortium name="RefSeq"/>
        </authorList>
    </citation>
    <scope>IDENTIFICATION</scope>
</reference>
<dbReference type="RefSeq" id="XP_022109078.1">
    <property type="nucleotide sequence ID" value="XM_022253386.1"/>
</dbReference>
<dbReference type="Proteomes" id="UP000694845">
    <property type="component" value="Unplaced"/>
</dbReference>
<proteinExistence type="predicted"/>
<evidence type="ECO:0000313" key="2">
    <source>
        <dbReference type="Proteomes" id="UP000694845"/>
    </source>
</evidence>
<gene>
    <name evidence="3" type="primary">LOC110989197</name>
</gene>
<name>A0A8B7ZU40_ACAPL</name>
<dbReference type="AlphaFoldDB" id="A0A8B7ZU40"/>
<protein>
    <submittedName>
        <fullName evidence="3">Uncharacterized protein LOC110989197</fullName>
    </submittedName>
</protein>
<dbReference type="KEGG" id="aplc:110989197"/>
<keyword evidence="2" id="KW-1185">Reference proteome</keyword>
<dbReference type="GeneID" id="110989197"/>
<organism evidence="2 3">
    <name type="scientific">Acanthaster planci</name>
    <name type="common">Crown-of-thorns starfish</name>
    <dbReference type="NCBI Taxonomy" id="133434"/>
    <lineage>
        <taxon>Eukaryota</taxon>
        <taxon>Metazoa</taxon>
        <taxon>Echinodermata</taxon>
        <taxon>Eleutherozoa</taxon>
        <taxon>Asterozoa</taxon>
        <taxon>Asteroidea</taxon>
        <taxon>Valvatacea</taxon>
        <taxon>Valvatida</taxon>
        <taxon>Acanthasteridae</taxon>
        <taxon>Acanthaster</taxon>
    </lineage>
</organism>
<sequence>MMEQVQADVWAASPERAEPDSLDEFSHIENDEDDSDISRSTDSEIRTKQRRNSSSSEDSGDSDPDSDEEQEQWMKKTADLGGLCRQVNALQGLPMLRSGNASRIVVRLD</sequence>
<feature type="region of interest" description="Disordered" evidence="1">
    <location>
        <begin position="1"/>
        <end position="77"/>
    </location>
</feature>
<accession>A0A8B7ZU40</accession>
<evidence type="ECO:0000256" key="1">
    <source>
        <dbReference type="SAM" id="MobiDB-lite"/>
    </source>
</evidence>
<feature type="compositionally biased region" description="Basic and acidic residues" evidence="1">
    <location>
        <begin position="15"/>
        <end position="29"/>
    </location>
</feature>
<feature type="compositionally biased region" description="Basic and acidic residues" evidence="1">
    <location>
        <begin position="36"/>
        <end position="47"/>
    </location>
</feature>
<evidence type="ECO:0000313" key="3">
    <source>
        <dbReference type="RefSeq" id="XP_022109078.1"/>
    </source>
</evidence>